<dbReference type="SUPFAM" id="SSF46785">
    <property type="entry name" value="Winged helix' DNA-binding domain"/>
    <property type="match status" value="1"/>
</dbReference>
<dbReference type="GO" id="GO:0003677">
    <property type="term" value="F:DNA binding"/>
    <property type="evidence" value="ECO:0007669"/>
    <property type="project" value="UniProtKB-KW"/>
</dbReference>
<dbReference type="GO" id="GO:0003700">
    <property type="term" value="F:DNA-binding transcription factor activity"/>
    <property type="evidence" value="ECO:0007669"/>
    <property type="project" value="InterPro"/>
</dbReference>
<keyword evidence="2" id="KW-0238">DNA-binding</keyword>
<comment type="caution">
    <text evidence="2">The sequence shown here is derived from an EMBL/GenBank/DDBJ whole genome shotgun (WGS) entry which is preliminary data.</text>
</comment>
<dbReference type="Gene3D" id="1.10.10.10">
    <property type="entry name" value="Winged helix-like DNA-binding domain superfamily/Winged helix DNA-binding domain"/>
    <property type="match status" value="1"/>
</dbReference>
<reference evidence="2 3" key="1">
    <citation type="journal article" date="2015" name="Stand. Genomic Sci.">
        <title>Genomic Encyclopedia of Bacterial and Archaeal Type Strains, Phase III: the genomes of soil and plant-associated and newly described type strains.</title>
        <authorList>
            <person name="Whitman W.B."/>
            <person name="Woyke T."/>
            <person name="Klenk H.P."/>
            <person name="Zhou Y."/>
            <person name="Lilburn T.G."/>
            <person name="Beck B.J."/>
            <person name="De Vos P."/>
            <person name="Vandamme P."/>
            <person name="Eisen J.A."/>
            <person name="Garrity G."/>
            <person name="Hugenholtz P."/>
            <person name="Kyrpides N.C."/>
        </authorList>
    </citation>
    <scope>NUCLEOTIDE SEQUENCE [LARGE SCALE GENOMIC DNA]</scope>
    <source>
        <strain evidence="2 3">S2T63</strain>
    </source>
</reference>
<sequence length="105" mass="11675">MPRYTRPVNSEHAEDPIDALGNRVRAMIIGYLREHPDATRAEIAAALDIIPPTVSKALVKLIEHELVVADPPREVATRGQWVRYRVNAPAVSELYLQLGQVIGEV</sequence>
<dbReference type="InterPro" id="IPR036390">
    <property type="entry name" value="WH_DNA-bd_sf"/>
</dbReference>
<protein>
    <submittedName>
        <fullName evidence="2">DNA-binding transcriptional ArsR family regulator</fullName>
    </submittedName>
</protein>
<dbReference type="CDD" id="cd00090">
    <property type="entry name" value="HTH_ARSR"/>
    <property type="match status" value="1"/>
</dbReference>
<evidence type="ECO:0000313" key="2">
    <source>
        <dbReference type="EMBL" id="RLK52528.1"/>
    </source>
</evidence>
<accession>A0A498CKF8</accession>
<evidence type="ECO:0000259" key="1">
    <source>
        <dbReference type="SMART" id="SM00418"/>
    </source>
</evidence>
<dbReference type="SMART" id="SM00418">
    <property type="entry name" value="HTH_ARSR"/>
    <property type="match status" value="1"/>
</dbReference>
<dbReference type="AlphaFoldDB" id="A0A498CKF8"/>
<dbReference type="InterPro" id="IPR036388">
    <property type="entry name" value="WH-like_DNA-bd_sf"/>
</dbReference>
<dbReference type="Pfam" id="PF12840">
    <property type="entry name" value="HTH_20"/>
    <property type="match status" value="1"/>
</dbReference>
<proteinExistence type="predicted"/>
<name>A0A498CKF8_9MICO</name>
<dbReference type="Proteomes" id="UP000273158">
    <property type="component" value="Unassembled WGS sequence"/>
</dbReference>
<feature type="domain" description="HTH arsR-type" evidence="1">
    <location>
        <begin position="15"/>
        <end position="100"/>
    </location>
</feature>
<dbReference type="EMBL" id="RCDB01000001">
    <property type="protein sequence ID" value="RLK52528.1"/>
    <property type="molecule type" value="Genomic_DNA"/>
</dbReference>
<organism evidence="2 3">
    <name type="scientific">Microbacterium telephonicum</name>
    <dbReference type="NCBI Taxonomy" id="1714841"/>
    <lineage>
        <taxon>Bacteria</taxon>
        <taxon>Bacillati</taxon>
        <taxon>Actinomycetota</taxon>
        <taxon>Actinomycetes</taxon>
        <taxon>Micrococcales</taxon>
        <taxon>Microbacteriaceae</taxon>
        <taxon>Microbacterium</taxon>
    </lineage>
</organism>
<dbReference type="InterPro" id="IPR001845">
    <property type="entry name" value="HTH_ArsR_DNA-bd_dom"/>
</dbReference>
<keyword evidence="3" id="KW-1185">Reference proteome</keyword>
<evidence type="ECO:0000313" key="3">
    <source>
        <dbReference type="Proteomes" id="UP000273158"/>
    </source>
</evidence>
<gene>
    <name evidence="2" type="ORF">C7474_0473</name>
</gene>
<dbReference type="InterPro" id="IPR011991">
    <property type="entry name" value="ArsR-like_HTH"/>
</dbReference>